<sequence length="507" mass="57398">MKYCRLGLVWVSRVFFMAVRRSLAFPMRTLRSSISAEGLTRIGWHLCRIAIAGSLLFLDIGILVAAAVLNRSGWNTNRRLTTQRNVQFYPKTILITGIGTAQGLHLARAWDAEGHRVVGADVTDLDLPVRSGGSMSRTLIAFYRVPKDHYISRVLDIVHREKVDLWIPCSPKATAMEDTTAQQVIESRTNCKCIAFDTELTKCFTNTTSFRQYLADRNLPVVACHRVQSRDSIHKILHRSPSKSYQIRRLSSGEDEAVIVLPKRTLSRTYSEVSEIQISKDSPWVLQQQTRLGEFFADLLVVRGYVYAIKVRLADARSLCWGASRVDESLAMSIHRVMQSFATHGGPRMTGHLSVRLLVDEEFDNASVRHTIHIADCVPGSAAVENLLRNARCPIDGYLAALSREPAVPADDEIAATLCPAQSSLAWVENQMVFDLFARFLSLGRVRQVVVSLQAELIPFVFWRNPHFSYRDPLPWWWHVHVYQPLREIWMLMKQTRSAGLTKSLGR</sequence>
<dbReference type="AlphaFoldDB" id="A0A9W9IRH7"/>
<keyword evidence="3" id="KW-1185">Reference proteome</keyword>
<keyword evidence="1" id="KW-0472">Membrane</keyword>
<keyword evidence="1" id="KW-0812">Transmembrane</keyword>
<dbReference type="Gene3D" id="3.40.50.20">
    <property type="match status" value="1"/>
</dbReference>
<protein>
    <recommendedName>
        <fullName evidence="4">ATP-grasp domain-containing protein</fullName>
    </recommendedName>
</protein>
<dbReference type="EMBL" id="JAPQKO010000001">
    <property type="protein sequence ID" value="KAJ5182637.1"/>
    <property type="molecule type" value="Genomic_DNA"/>
</dbReference>
<organism evidence="2 3">
    <name type="scientific">Penicillium capsulatum</name>
    <dbReference type="NCBI Taxonomy" id="69766"/>
    <lineage>
        <taxon>Eukaryota</taxon>
        <taxon>Fungi</taxon>
        <taxon>Dikarya</taxon>
        <taxon>Ascomycota</taxon>
        <taxon>Pezizomycotina</taxon>
        <taxon>Eurotiomycetes</taxon>
        <taxon>Eurotiomycetidae</taxon>
        <taxon>Eurotiales</taxon>
        <taxon>Aspergillaceae</taxon>
        <taxon>Penicillium</taxon>
    </lineage>
</organism>
<evidence type="ECO:0000313" key="3">
    <source>
        <dbReference type="Proteomes" id="UP001146351"/>
    </source>
</evidence>
<name>A0A9W9IRH7_9EURO</name>
<keyword evidence="1" id="KW-1133">Transmembrane helix</keyword>
<evidence type="ECO:0000313" key="2">
    <source>
        <dbReference type="EMBL" id="KAJ5182637.1"/>
    </source>
</evidence>
<gene>
    <name evidence="2" type="ORF">N7492_000253</name>
</gene>
<evidence type="ECO:0008006" key="4">
    <source>
        <dbReference type="Google" id="ProtNLM"/>
    </source>
</evidence>
<proteinExistence type="predicted"/>
<reference evidence="2" key="1">
    <citation type="submission" date="2022-11" db="EMBL/GenBank/DDBJ databases">
        <authorList>
            <person name="Petersen C."/>
        </authorList>
    </citation>
    <scope>NUCLEOTIDE SEQUENCE</scope>
    <source>
        <strain evidence="2">IBT 21917</strain>
    </source>
</reference>
<accession>A0A9W9IRH7</accession>
<feature type="transmembrane region" description="Helical" evidence="1">
    <location>
        <begin position="48"/>
        <end position="69"/>
    </location>
</feature>
<evidence type="ECO:0000256" key="1">
    <source>
        <dbReference type="SAM" id="Phobius"/>
    </source>
</evidence>
<comment type="caution">
    <text evidence="2">The sequence shown here is derived from an EMBL/GenBank/DDBJ whole genome shotgun (WGS) entry which is preliminary data.</text>
</comment>
<dbReference type="Proteomes" id="UP001146351">
    <property type="component" value="Unassembled WGS sequence"/>
</dbReference>
<reference evidence="2" key="2">
    <citation type="journal article" date="2023" name="IMA Fungus">
        <title>Comparative genomic study of the Penicillium genus elucidates a diverse pangenome and 15 lateral gene transfer events.</title>
        <authorList>
            <person name="Petersen C."/>
            <person name="Sorensen T."/>
            <person name="Nielsen M.R."/>
            <person name="Sondergaard T.E."/>
            <person name="Sorensen J.L."/>
            <person name="Fitzpatrick D.A."/>
            <person name="Frisvad J.C."/>
            <person name="Nielsen K.L."/>
        </authorList>
    </citation>
    <scope>NUCLEOTIDE SEQUENCE</scope>
    <source>
        <strain evidence="2">IBT 21917</strain>
    </source>
</reference>
<dbReference type="OrthoDB" id="186626at2759"/>